<gene>
    <name evidence="1" type="ORF">V6257_01680</name>
</gene>
<protein>
    <submittedName>
        <fullName evidence="1">Uncharacterized protein</fullName>
    </submittedName>
</protein>
<dbReference type="Proteomes" id="UP001371391">
    <property type="component" value="Unassembled WGS sequence"/>
</dbReference>
<comment type="caution">
    <text evidence="1">The sequence shown here is derived from an EMBL/GenBank/DDBJ whole genome shotgun (WGS) entry which is preliminary data.</text>
</comment>
<proteinExistence type="predicted"/>
<keyword evidence="2" id="KW-1185">Reference proteome</keyword>
<sequence>MKLDKLTLDEMVQGIESEDSVWTELLSHLEAEQLWSNAVKRREKLDAFCRFVVKWPSLMTNYNKVKSFAKKSFDAPSISIFSPSPDLFSATLNNAQVNNESSSLEVAVEWGTQQVIELGSELKIKFNTEALISIYYSYNSGDGWINSSDAWDFLPHEGAVLLTFVDTDSKSNELELALRDAKSVATIVLLPS</sequence>
<evidence type="ECO:0000313" key="1">
    <source>
        <dbReference type="EMBL" id="MEL0653729.1"/>
    </source>
</evidence>
<dbReference type="EMBL" id="JBAKAW010000002">
    <property type="protein sequence ID" value="MEL0653729.1"/>
    <property type="molecule type" value="Genomic_DNA"/>
</dbReference>
<reference evidence="1 2" key="1">
    <citation type="submission" date="2024-02" db="EMBL/GenBank/DDBJ databases">
        <title>Bacteria isolated from the canopy kelp, Nereocystis luetkeana.</title>
        <authorList>
            <person name="Pfister C.A."/>
            <person name="Younker I.T."/>
            <person name="Light S.H."/>
        </authorList>
    </citation>
    <scope>NUCLEOTIDE SEQUENCE [LARGE SCALE GENOMIC DNA]</scope>
    <source>
        <strain evidence="1 2">TI.1.03</strain>
    </source>
</reference>
<evidence type="ECO:0000313" key="2">
    <source>
        <dbReference type="Proteomes" id="UP001371391"/>
    </source>
</evidence>
<name>A0ABU9GVX3_9GAMM</name>
<accession>A0ABU9GVX3</accession>
<dbReference type="RefSeq" id="WP_341601304.1">
    <property type="nucleotide sequence ID" value="NZ_JBAKAW010000002.1"/>
</dbReference>
<organism evidence="1 2">
    <name type="scientific">Pseudoalteromonas issachenkonii</name>
    <dbReference type="NCBI Taxonomy" id="152297"/>
    <lineage>
        <taxon>Bacteria</taxon>
        <taxon>Pseudomonadati</taxon>
        <taxon>Pseudomonadota</taxon>
        <taxon>Gammaproteobacteria</taxon>
        <taxon>Alteromonadales</taxon>
        <taxon>Pseudoalteromonadaceae</taxon>
        <taxon>Pseudoalteromonas</taxon>
    </lineage>
</organism>